<reference evidence="2" key="1">
    <citation type="submission" date="2020-11" db="EMBL/GenBank/DDBJ databases">
        <authorList>
            <person name="Tran Van P."/>
        </authorList>
    </citation>
    <scope>NUCLEOTIDE SEQUENCE</scope>
</reference>
<evidence type="ECO:0000313" key="2">
    <source>
        <dbReference type="EMBL" id="CAD7258179.1"/>
    </source>
</evidence>
<dbReference type="EMBL" id="OC000734">
    <property type="protein sequence ID" value="CAD7258179.1"/>
    <property type="molecule type" value="Genomic_DNA"/>
</dbReference>
<evidence type="ECO:0000259" key="1">
    <source>
        <dbReference type="PROSITE" id="PS50812"/>
    </source>
</evidence>
<dbReference type="PROSITE" id="PS50812">
    <property type="entry name" value="PWWP"/>
    <property type="match status" value="1"/>
</dbReference>
<organism evidence="2">
    <name type="scientific">Timema shepardi</name>
    <name type="common">Walking stick</name>
    <dbReference type="NCBI Taxonomy" id="629360"/>
    <lineage>
        <taxon>Eukaryota</taxon>
        <taxon>Metazoa</taxon>
        <taxon>Ecdysozoa</taxon>
        <taxon>Arthropoda</taxon>
        <taxon>Hexapoda</taxon>
        <taxon>Insecta</taxon>
        <taxon>Pterygota</taxon>
        <taxon>Neoptera</taxon>
        <taxon>Polyneoptera</taxon>
        <taxon>Phasmatodea</taxon>
        <taxon>Timematodea</taxon>
        <taxon>Timematoidea</taxon>
        <taxon>Timematidae</taxon>
        <taxon>Timema</taxon>
    </lineage>
</organism>
<dbReference type="InterPro" id="IPR000313">
    <property type="entry name" value="PWWP_dom"/>
</dbReference>
<dbReference type="AlphaFoldDB" id="A0A7R9FWN9"/>
<name>A0A7R9FWN9_TIMSH</name>
<feature type="domain" description="PWWP" evidence="1">
    <location>
        <begin position="29"/>
        <end position="51"/>
    </location>
</feature>
<protein>
    <recommendedName>
        <fullName evidence="1">PWWP domain-containing protein</fullName>
    </recommendedName>
</protein>
<dbReference type="SUPFAM" id="SSF63748">
    <property type="entry name" value="Tudor/PWWP/MBT"/>
    <property type="match status" value="1"/>
</dbReference>
<sequence length="164" mass="18789">MAFRRSNRNIKKPTTQNNLSSMKVVSWTEGDLVWARVSGYPYWPGIVVAEPNRRRFIKDVLLKVGICGLQNPVPNYHKPGQIHSTIQTARQALKKKFGRLGGSSGRHDLDQLLDKLKLEVIKLETVDYQTQKEETCPHKVAISKLVTKASHVWQAEIHKWNNNH</sequence>
<gene>
    <name evidence="2" type="ORF">TSIB3V08_LOCUS2420</name>
</gene>
<dbReference type="Pfam" id="PF00855">
    <property type="entry name" value="PWWP"/>
    <property type="match status" value="1"/>
</dbReference>
<dbReference type="Gene3D" id="2.30.30.140">
    <property type="match status" value="1"/>
</dbReference>
<proteinExistence type="predicted"/>
<accession>A0A7R9FWN9</accession>